<keyword evidence="5" id="KW-0158">Chromosome</keyword>
<keyword evidence="11" id="KW-0995">Kinetochore</keyword>
<protein>
    <recommendedName>
        <fullName evidence="16">DASH complex subunit DAD3</fullName>
    </recommendedName>
    <alternativeName>
        <fullName evidence="17">Outer kinetochore protein DAD3</fullName>
    </alternativeName>
</protein>
<evidence type="ECO:0000256" key="10">
    <source>
        <dbReference type="ARBA" id="ARBA00022829"/>
    </source>
</evidence>
<evidence type="ECO:0000256" key="4">
    <source>
        <dbReference type="ARBA" id="ARBA00006277"/>
    </source>
</evidence>
<keyword evidence="18" id="KW-0175">Coiled coil</keyword>
<evidence type="ECO:0000256" key="6">
    <source>
        <dbReference type="ARBA" id="ARBA00022490"/>
    </source>
</evidence>
<keyword evidence="12" id="KW-0206">Cytoskeleton</keyword>
<dbReference type="STRING" id="590646.G3B2G7"/>
<evidence type="ECO:0000256" key="13">
    <source>
        <dbReference type="ARBA" id="ARBA00023242"/>
    </source>
</evidence>
<feature type="region of interest" description="Disordered" evidence="19">
    <location>
        <begin position="96"/>
        <end position="145"/>
    </location>
</feature>
<keyword evidence="9" id="KW-0498">Mitosis</keyword>
<comment type="subcellular location">
    <subcellularLocation>
        <location evidence="3">Chromosome</location>
        <location evidence="3">Centromere</location>
        <location evidence="3">Kinetochore</location>
    </subcellularLocation>
    <subcellularLocation>
        <location evidence="2">Cytoplasm</location>
        <location evidence="2">Cytoskeleton</location>
        <location evidence="2">Spindle</location>
    </subcellularLocation>
    <subcellularLocation>
        <location evidence="1">Nucleus</location>
    </subcellularLocation>
</comment>
<dbReference type="OrthoDB" id="2443965at2759"/>
<dbReference type="GO" id="GO:0042729">
    <property type="term" value="C:DASH complex"/>
    <property type="evidence" value="ECO:0007669"/>
    <property type="project" value="InterPro"/>
</dbReference>
<evidence type="ECO:0000256" key="19">
    <source>
        <dbReference type="SAM" id="MobiDB-lite"/>
    </source>
</evidence>
<dbReference type="GeneID" id="18246969"/>
<keyword evidence="14" id="KW-0131">Cell cycle</keyword>
<dbReference type="PANTHER" id="PTHR28017">
    <property type="entry name" value="DASH COMPLEX SUBUNIT DAD3"/>
    <property type="match status" value="1"/>
</dbReference>
<dbReference type="AlphaFoldDB" id="G3B2G7"/>
<dbReference type="GO" id="GO:0008608">
    <property type="term" value="P:attachment of spindle microtubules to kinetochore"/>
    <property type="evidence" value="ECO:0007669"/>
    <property type="project" value="InterPro"/>
</dbReference>
<comment type="similarity">
    <text evidence="4">Belongs to the DASH complex DAD3 family.</text>
</comment>
<evidence type="ECO:0000256" key="3">
    <source>
        <dbReference type="ARBA" id="ARBA00004629"/>
    </source>
</evidence>
<dbReference type="PANTHER" id="PTHR28017:SF1">
    <property type="entry name" value="DASH COMPLEX SUBUNIT DAD3"/>
    <property type="match status" value="1"/>
</dbReference>
<evidence type="ECO:0000313" key="21">
    <source>
        <dbReference type="Proteomes" id="UP000000707"/>
    </source>
</evidence>
<name>G3B2G7_CANTC</name>
<evidence type="ECO:0000256" key="8">
    <source>
        <dbReference type="ARBA" id="ARBA00022701"/>
    </source>
</evidence>
<evidence type="ECO:0000256" key="15">
    <source>
        <dbReference type="ARBA" id="ARBA00023328"/>
    </source>
</evidence>
<keyword evidence="21" id="KW-1185">Reference proteome</keyword>
<keyword evidence="15" id="KW-0137">Centromere</keyword>
<evidence type="ECO:0000256" key="1">
    <source>
        <dbReference type="ARBA" id="ARBA00004123"/>
    </source>
</evidence>
<keyword evidence="8" id="KW-0493">Microtubule</keyword>
<keyword evidence="10" id="KW-0159">Chromosome partition</keyword>
<dbReference type="InterPro" id="IPR013965">
    <property type="entry name" value="DASH_Dad3"/>
</dbReference>
<dbReference type="GO" id="GO:0005874">
    <property type="term" value="C:microtubule"/>
    <property type="evidence" value="ECO:0007669"/>
    <property type="project" value="UniProtKB-KW"/>
</dbReference>
<sequence>MSKQIYTVDFQQLGLPPLEAQVLGQYQSLASQLETLNLEIRKLTDAADTYKSSAEPSEPPSVTAEQLLDNLRHLEKKLGLVYTFFQGAVYQLFLQNEVEENDEEDQPHHHEDEQSLHDDGDDGDDGDDKDDDGGDGSDADASPDA</sequence>
<dbReference type="GO" id="GO:0051301">
    <property type="term" value="P:cell division"/>
    <property type="evidence" value="ECO:0007669"/>
    <property type="project" value="UniProtKB-KW"/>
</dbReference>
<feature type="compositionally biased region" description="Acidic residues" evidence="19">
    <location>
        <begin position="119"/>
        <end position="145"/>
    </location>
</feature>
<dbReference type="HOGENOM" id="CLU_149455_0_0_1"/>
<dbReference type="Pfam" id="PF08656">
    <property type="entry name" value="DASH_Dad3"/>
    <property type="match status" value="1"/>
</dbReference>
<keyword evidence="7" id="KW-0132">Cell division</keyword>
<dbReference type="GO" id="GO:0051010">
    <property type="term" value="F:microtubule plus-end binding"/>
    <property type="evidence" value="ECO:0007669"/>
    <property type="project" value="TreeGrafter"/>
</dbReference>
<evidence type="ECO:0000256" key="14">
    <source>
        <dbReference type="ARBA" id="ARBA00023306"/>
    </source>
</evidence>
<organism evidence="21">
    <name type="scientific">Candida tenuis (strain ATCC 10573 / BCRC 21748 / CBS 615 / JCM 9827 / NBRC 10315 / NRRL Y-1498 / VKM Y-70)</name>
    <name type="common">Yeast</name>
    <name type="synonym">Yamadazyma tenuis</name>
    <dbReference type="NCBI Taxonomy" id="590646"/>
    <lineage>
        <taxon>Eukaryota</taxon>
        <taxon>Fungi</taxon>
        <taxon>Dikarya</taxon>
        <taxon>Ascomycota</taxon>
        <taxon>Saccharomycotina</taxon>
        <taxon>Pichiomycetes</taxon>
        <taxon>Debaryomycetaceae</taxon>
        <taxon>Yamadazyma</taxon>
    </lineage>
</organism>
<evidence type="ECO:0000256" key="7">
    <source>
        <dbReference type="ARBA" id="ARBA00022618"/>
    </source>
</evidence>
<keyword evidence="6" id="KW-0963">Cytoplasm</keyword>
<evidence type="ECO:0000256" key="5">
    <source>
        <dbReference type="ARBA" id="ARBA00022454"/>
    </source>
</evidence>
<evidence type="ECO:0000256" key="9">
    <source>
        <dbReference type="ARBA" id="ARBA00022776"/>
    </source>
</evidence>
<accession>G3B2G7</accession>
<proteinExistence type="inferred from homology"/>
<dbReference type="eggNOG" id="ENOG502S7SV">
    <property type="taxonomic scope" value="Eukaryota"/>
</dbReference>
<evidence type="ECO:0000256" key="18">
    <source>
        <dbReference type="SAM" id="Coils"/>
    </source>
</evidence>
<evidence type="ECO:0000256" key="17">
    <source>
        <dbReference type="ARBA" id="ARBA00044305"/>
    </source>
</evidence>
<evidence type="ECO:0000256" key="12">
    <source>
        <dbReference type="ARBA" id="ARBA00023212"/>
    </source>
</evidence>
<dbReference type="Proteomes" id="UP000000707">
    <property type="component" value="Unassembled WGS sequence"/>
</dbReference>
<reference evidence="20 21" key="1">
    <citation type="journal article" date="2011" name="Proc. Natl. Acad. Sci. U.S.A.">
        <title>Comparative genomics of xylose-fermenting fungi for enhanced biofuel production.</title>
        <authorList>
            <person name="Wohlbach D.J."/>
            <person name="Kuo A."/>
            <person name="Sato T.K."/>
            <person name="Potts K.M."/>
            <person name="Salamov A.A."/>
            <person name="LaButti K.M."/>
            <person name="Sun H."/>
            <person name="Clum A."/>
            <person name="Pangilinan J.L."/>
            <person name="Lindquist E.A."/>
            <person name="Lucas S."/>
            <person name="Lapidus A."/>
            <person name="Jin M."/>
            <person name="Gunawan C."/>
            <person name="Balan V."/>
            <person name="Dale B.E."/>
            <person name="Jeffries T.W."/>
            <person name="Zinkel R."/>
            <person name="Barry K.W."/>
            <person name="Grigoriev I.V."/>
            <person name="Gasch A.P."/>
        </authorList>
    </citation>
    <scope>NUCLEOTIDE SEQUENCE [LARGE SCALE GENOMIC DNA]</scope>
    <source>
        <strain evidence="21">ATCC 10573 / BCRC 21748 / CBS 615 / JCM 9827 / NBRC 10315 / NRRL Y-1498 / VKM Y-70</strain>
    </source>
</reference>
<evidence type="ECO:0000256" key="16">
    <source>
        <dbReference type="ARBA" id="ARBA00044179"/>
    </source>
</evidence>
<dbReference type="EMBL" id="GL996515">
    <property type="protein sequence ID" value="EGV64671.1"/>
    <property type="molecule type" value="Genomic_DNA"/>
</dbReference>
<keyword evidence="13" id="KW-0539">Nucleus</keyword>
<gene>
    <name evidence="20" type="ORF">CANTEDRAFT_113462</name>
</gene>
<dbReference type="KEGG" id="cten:18246969"/>
<evidence type="ECO:0000256" key="2">
    <source>
        <dbReference type="ARBA" id="ARBA00004186"/>
    </source>
</evidence>
<feature type="compositionally biased region" description="Basic and acidic residues" evidence="19">
    <location>
        <begin position="106"/>
        <end position="118"/>
    </location>
</feature>
<feature type="coiled-coil region" evidence="18">
    <location>
        <begin position="26"/>
        <end position="53"/>
    </location>
</feature>
<dbReference type="GO" id="GO:0072686">
    <property type="term" value="C:mitotic spindle"/>
    <property type="evidence" value="ECO:0007669"/>
    <property type="project" value="InterPro"/>
</dbReference>
<evidence type="ECO:0000256" key="11">
    <source>
        <dbReference type="ARBA" id="ARBA00022838"/>
    </source>
</evidence>
<evidence type="ECO:0000313" key="20">
    <source>
        <dbReference type="EMBL" id="EGV64671.1"/>
    </source>
</evidence>